<dbReference type="GO" id="GO:0004252">
    <property type="term" value="F:serine-type endopeptidase activity"/>
    <property type="evidence" value="ECO:0007669"/>
    <property type="project" value="InterPro"/>
</dbReference>
<dbReference type="PROSITE" id="PS00134">
    <property type="entry name" value="TRYPSIN_HIS"/>
    <property type="match status" value="1"/>
</dbReference>
<evidence type="ECO:0000313" key="5">
    <source>
        <dbReference type="EMBL" id="MBB5133297.1"/>
    </source>
</evidence>
<dbReference type="Gene3D" id="2.40.10.10">
    <property type="entry name" value="Trypsin-like serine proteases"/>
    <property type="match status" value="2"/>
</dbReference>
<keyword evidence="6" id="KW-1185">Reference proteome</keyword>
<dbReference type="InterPro" id="IPR050966">
    <property type="entry name" value="Glutamyl_endopeptidase"/>
</dbReference>
<evidence type="ECO:0000259" key="4">
    <source>
        <dbReference type="Pfam" id="PF00089"/>
    </source>
</evidence>
<feature type="region of interest" description="Disordered" evidence="2">
    <location>
        <begin position="92"/>
        <end position="113"/>
    </location>
</feature>
<proteinExistence type="predicted"/>
<evidence type="ECO:0000256" key="3">
    <source>
        <dbReference type="SAM" id="SignalP"/>
    </source>
</evidence>
<feature type="chain" id="PRO_5032334613" description="Peptidase S1 domain-containing protein" evidence="3">
    <location>
        <begin position="27"/>
        <end position="340"/>
    </location>
</feature>
<dbReference type="PANTHER" id="PTHR15462">
    <property type="entry name" value="SERINE PROTEASE"/>
    <property type="match status" value="1"/>
</dbReference>
<sequence>MTPSLPLLAAASLVAGVLTLPTPLSAGDLSAGDVVERVGASTASERHRVLAYWTPRRMAAATPLGLLDLPGSLRAIGGALARPGLLGALAGAPRAGARPEPEPARRRTAGREAITAGSQWTAGGVVGRTTGRVFLTLNGADFVCSASTVRSASKDVVITAGHCVKDGAGAWAENWTFVPGYHEGAKPYGSYTARRLFVAGPWARQADDDHDVAMVALNSDGGRHVADAVGAQEISFAPVRGAQTYGFGFPAEPPYDGERLYYCAGRPRPDPYGGTEDQGLGCKLTAGASGGPWLTGFDPRTGHGTITSVSSFKYLDDPNTMYGPTFGPSTRELFATAERA</sequence>
<dbReference type="InterPro" id="IPR009003">
    <property type="entry name" value="Peptidase_S1_PA"/>
</dbReference>
<dbReference type="RefSeq" id="WP_185050223.1">
    <property type="nucleotide sequence ID" value="NZ_BAABIX010000010.1"/>
</dbReference>
<dbReference type="EMBL" id="JACHGN010000005">
    <property type="protein sequence ID" value="MBB5133297.1"/>
    <property type="molecule type" value="Genomic_DNA"/>
</dbReference>
<dbReference type="Pfam" id="PF00089">
    <property type="entry name" value="Trypsin"/>
    <property type="match status" value="1"/>
</dbReference>
<protein>
    <recommendedName>
        <fullName evidence="4">Peptidase S1 domain-containing protein</fullName>
    </recommendedName>
</protein>
<name>A0A840P7V6_9ACTN</name>
<reference evidence="5 6" key="1">
    <citation type="submission" date="2020-08" db="EMBL/GenBank/DDBJ databases">
        <title>Genomic Encyclopedia of Type Strains, Phase IV (KMG-IV): sequencing the most valuable type-strain genomes for metagenomic binning, comparative biology and taxonomic classification.</title>
        <authorList>
            <person name="Goeker M."/>
        </authorList>
    </citation>
    <scope>NUCLEOTIDE SEQUENCE [LARGE SCALE GENOMIC DNA]</scope>
    <source>
        <strain evidence="5 6">DSM 45615</strain>
    </source>
</reference>
<organism evidence="5 6">
    <name type="scientific">Thermocatellispora tengchongensis</name>
    <dbReference type="NCBI Taxonomy" id="1073253"/>
    <lineage>
        <taxon>Bacteria</taxon>
        <taxon>Bacillati</taxon>
        <taxon>Actinomycetota</taxon>
        <taxon>Actinomycetes</taxon>
        <taxon>Streptosporangiales</taxon>
        <taxon>Streptosporangiaceae</taxon>
        <taxon>Thermocatellispora</taxon>
    </lineage>
</organism>
<accession>A0A840P7V6</accession>
<dbReference type="SUPFAM" id="SSF50494">
    <property type="entry name" value="Trypsin-like serine proteases"/>
    <property type="match status" value="1"/>
</dbReference>
<dbReference type="InterPro" id="IPR018114">
    <property type="entry name" value="TRYPSIN_HIS"/>
</dbReference>
<dbReference type="GO" id="GO:0006508">
    <property type="term" value="P:proteolysis"/>
    <property type="evidence" value="ECO:0007669"/>
    <property type="project" value="InterPro"/>
</dbReference>
<feature type="domain" description="Peptidase S1" evidence="4">
    <location>
        <begin position="133"/>
        <end position="248"/>
    </location>
</feature>
<dbReference type="Proteomes" id="UP000578449">
    <property type="component" value="Unassembled WGS sequence"/>
</dbReference>
<dbReference type="AlphaFoldDB" id="A0A840P7V6"/>
<evidence type="ECO:0000313" key="6">
    <source>
        <dbReference type="Proteomes" id="UP000578449"/>
    </source>
</evidence>
<comment type="caution">
    <text evidence="5">The sequence shown here is derived from an EMBL/GenBank/DDBJ whole genome shotgun (WGS) entry which is preliminary data.</text>
</comment>
<dbReference type="InterPro" id="IPR001254">
    <property type="entry name" value="Trypsin_dom"/>
</dbReference>
<evidence type="ECO:0000256" key="2">
    <source>
        <dbReference type="SAM" id="MobiDB-lite"/>
    </source>
</evidence>
<gene>
    <name evidence="5" type="ORF">HNP84_003018</name>
</gene>
<feature type="signal peptide" evidence="3">
    <location>
        <begin position="1"/>
        <end position="26"/>
    </location>
</feature>
<dbReference type="InterPro" id="IPR043504">
    <property type="entry name" value="Peptidase_S1_PA_chymotrypsin"/>
</dbReference>
<keyword evidence="1 3" id="KW-0732">Signal</keyword>
<evidence type="ECO:0000256" key="1">
    <source>
        <dbReference type="ARBA" id="ARBA00022729"/>
    </source>
</evidence>